<organism evidence="6 7">
    <name type="scientific">Chitinophaga ginsengisegetis</name>
    <dbReference type="NCBI Taxonomy" id="393003"/>
    <lineage>
        <taxon>Bacteria</taxon>
        <taxon>Pseudomonadati</taxon>
        <taxon>Bacteroidota</taxon>
        <taxon>Chitinophagia</taxon>
        <taxon>Chitinophagales</taxon>
        <taxon>Chitinophagaceae</taxon>
        <taxon>Chitinophaga</taxon>
    </lineage>
</organism>
<keyword evidence="4" id="KW-1133">Transmembrane helix</keyword>
<keyword evidence="3" id="KW-0804">Transcription</keyword>
<name>A0A1T5P383_9BACT</name>
<keyword evidence="4" id="KW-0812">Transmembrane</keyword>
<evidence type="ECO:0000256" key="2">
    <source>
        <dbReference type="ARBA" id="ARBA00023125"/>
    </source>
</evidence>
<dbReference type="InterPro" id="IPR018060">
    <property type="entry name" value="HTH_AraC"/>
</dbReference>
<keyword evidence="1" id="KW-0805">Transcription regulation</keyword>
<feature type="transmembrane region" description="Helical" evidence="4">
    <location>
        <begin position="172"/>
        <end position="190"/>
    </location>
</feature>
<evidence type="ECO:0000256" key="4">
    <source>
        <dbReference type="SAM" id="Phobius"/>
    </source>
</evidence>
<accession>A0A1T5P383</accession>
<sequence length="348" mass="39593">MNIGQQILFFVSALGAFNGIVLSVYLLLGKKKRSVPTIFLITLLLALSIRVSKSVFLYFNPSIPRIYLQIGLSACFLIGPALYYFFRSVQENVTKIPTSWKWVWGILLGIIILTGSILPYPAYPAIWNNVIVYIIYLEWMIYLIATGFVLKTVLKTFLVNRSALNSTDKFRLLLYTGNCLVFLAYLLSLANIICGIYIIGPVLFSFLLYLSIFYNLQGARYENGLPVKSEKKKIAAPDAQVWIEKLETAIREKELYKDPNLKLNDLAKIINISVHQLSQLLNDNLGKGFSTYINEYRINEACRLITTNDHLTFEAIGYEVGYNSKSTFYAAFRKIKDTTPALYKENIS</sequence>
<dbReference type="InterPro" id="IPR018062">
    <property type="entry name" value="HTH_AraC-typ_CS"/>
</dbReference>
<feature type="transmembrane region" description="Helical" evidence="4">
    <location>
        <begin position="6"/>
        <end position="28"/>
    </location>
</feature>
<feature type="transmembrane region" description="Helical" evidence="4">
    <location>
        <begin position="98"/>
        <end position="118"/>
    </location>
</feature>
<protein>
    <submittedName>
        <fullName evidence="6">AraC-type DNA-binding protein</fullName>
    </submittedName>
</protein>
<dbReference type="AlphaFoldDB" id="A0A1T5P383"/>
<evidence type="ECO:0000256" key="3">
    <source>
        <dbReference type="ARBA" id="ARBA00023163"/>
    </source>
</evidence>
<keyword evidence="2 6" id="KW-0238">DNA-binding</keyword>
<dbReference type="GO" id="GO:0043565">
    <property type="term" value="F:sequence-specific DNA binding"/>
    <property type="evidence" value="ECO:0007669"/>
    <property type="project" value="InterPro"/>
</dbReference>
<dbReference type="PROSITE" id="PS01124">
    <property type="entry name" value="HTH_ARAC_FAMILY_2"/>
    <property type="match status" value="1"/>
</dbReference>
<dbReference type="InterPro" id="IPR009057">
    <property type="entry name" value="Homeodomain-like_sf"/>
</dbReference>
<evidence type="ECO:0000256" key="1">
    <source>
        <dbReference type="ARBA" id="ARBA00023015"/>
    </source>
</evidence>
<proteinExistence type="predicted"/>
<dbReference type="PANTHER" id="PTHR43280:SF29">
    <property type="entry name" value="ARAC-FAMILY TRANSCRIPTIONAL REGULATOR"/>
    <property type="match status" value="1"/>
</dbReference>
<reference evidence="6 7" key="1">
    <citation type="submission" date="2017-02" db="EMBL/GenBank/DDBJ databases">
        <authorList>
            <person name="Peterson S.W."/>
        </authorList>
    </citation>
    <scope>NUCLEOTIDE SEQUENCE [LARGE SCALE GENOMIC DNA]</scope>
    <source>
        <strain evidence="6 7">DSM 18108</strain>
    </source>
</reference>
<dbReference type="Pfam" id="PF12833">
    <property type="entry name" value="HTH_18"/>
    <property type="match status" value="1"/>
</dbReference>
<dbReference type="PROSITE" id="PS00041">
    <property type="entry name" value="HTH_ARAC_FAMILY_1"/>
    <property type="match status" value="1"/>
</dbReference>
<keyword evidence="4" id="KW-0472">Membrane</keyword>
<feature type="transmembrane region" description="Helical" evidence="4">
    <location>
        <begin position="196"/>
        <end position="216"/>
    </location>
</feature>
<feature type="transmembrane region" description="Helical" evidence="4">
    <location>
        <begin position="66"/>
        <end position="86"/>
    </location>
</feature>
<dbReference type="Proteomes" id="UP000190166">
    <property type="component" value="Unassembled WGS sequence"/>
</dbReference>
<dbReference type="EMBL" id="FUZZ01000002">
    <property type="protein sequence ID" value="SKD07077.1"/>
    <property type="molecule type" value="Genomic_DNA"/>
</dbReference>
<dbReference type="GO" id="GO:0003700">
    <property type="term" value="F:DNA-binding transcription factor activity"/>
    <property type="evidence" value="ECO:0007669"/>
    <property type="project" value="InterPro"/>
</dbReference>
<gene>
    <name evidence="6" type="ORF">SAMN05660461_3687</name>
</gene>
<evidence type="ECO:0000313" key="6">
    <source>
        <dbReference type="EMBL" id="SKD07077.1"/>
    </source>
</evidence>
<dbReference type="SUPFAM" id="SSF46689">
    <property type="entry name" value="Homeodomain-like"/>
    <property type="match status" value="1"/>
</dbReference>
<keyword evidence="7" id="KW-1185">Reference proteome</keyword>
<dbReference type="STRING" id="393003.SAMN05660461_3687"/>
<evidence type="ECO:0000313" key="7">
    <source>
        <dbReference type="Proteomes" id="UP000190166"/>
    </source>
</evidence>
<feature type="transmembrane region" description="Helical" evidence="4">
    <location>
        <begin position="40"/>
        <end position="60"/>
    </location>
</feature>
<dbReference type="Gene3D" id="1.10.10.60">
    <property type="entry name" value="Homeodomain-like"/>
    <property type="match status" value="2"/>
</dbReference>
<evidence type="ECO:0000259" key="5">
    <source>
        <dbReference type="PROSITE" id="PS01124"/>
    </source>
</evidence>
<dbReference type="SMART" id="SM00342">
    <property type="entry name" value="HTH_ARAC"/>
    <property type="match status" value="1"/>
</dbReference>
<feature type="transmembrane region" description="Helical" evidence="4">
    <location>
        <begin position="130"/>
        <end position="151"/>
    </location>
</feature>
<dbReference type="PANTHER" id="PTHR43280">
    <property type="entry name" value="ARAC-FAMILY TRANSCRIPTIONAL REGULATOR"/>
    <property type="match status" value="1"/>
</dbReference>
<feature type="domain" description="HTH araC/xylS-type" evidence="5">
    <location>
        <begin position="244"/>
        <end position="346"/>
    </location>
</feature>